<proteinExistence type="predicted"/>
<name>A0A4S2MSE3_9PEZI</name>
<evidence type="ECO:0000313" key="2">
    <source>
        <dbReference type="EMBL" id="TGZ78738.1"/>
    </source>
</evidence>
<feature type="compositionally biased region" description="Polar residues" evidence="1">
    <location>
        <begin position="86"/>
        <end position="96"/>
    </location>
</feature>
<reference evidence="2 3" key="1">
    <citation type="submission" date="2019-04" db="EMBL/GenBank/DDBJ databases">
        <title>Comparative genomics and transcriptomics to analyze fruiting body development in filamentous ascomycetes.</title>
        <authorList>
            <consortium name="DOE Joint Genome Institute"/>
            <person name="Lutkenhaus R."/>
            <person name="Traeger S."/>
            <person name="Breuer J."/>
            <person name="Kuo A."/>
            <person name="Lipzen A."/>
            <person name="Pangilinan J."/>
            <person name="Dilworth D."/>
            <person name="Sandor L."/>
            <person name="Poggeler S."/>
            <person name="Barry K."/>
            <person name="Grigoriev I.V."/>
            <person name="Nowrousian M."/>
        </authorList>
    </citation>
    <scope>NUCLEOTIDE SEQUENCE [LARGE SCALE GENOMIC DNA]</scope>
    <source>
        <strain evidence="2 3">CBS 389.68</strain>
    </source>
</reference>
<evidence type="ECO:0000256" key="1">
    <source>
        <dbReference type="SAM" id="MobiDB-lite"/>
    </source>
</evidence>
<feature type="compositionally biased region" description="Low complexity" evidence="1">
    <location>
        <begin position="49"/>
        <end position="62"/>
    </location>
</feature>
<dbReference type="Proteomes" id="UP000298138">
    <property type="component" value="Unassembled WGS sequence"/>
</dbReference>
<gene>
    <name evidence="2" type="ORF">EX30DRAFT_350791</name>
</gene>
<feature type="compositionally biased region" description="Basic residues" evidence="1">
    <location>
        <begin position="115"/>
        <end position="126"/>
    </location>
</feature>
<keyword evidence="3" id="KW-1185">Reference proteome</keyword>
<dbReference type="InParanoid" id="A0A4S2MSE3"/>
<dbReference type="AlphaFoldDB" id="A0A4S2MSE3"/>
<evidence type="ECO:0000313" key="3">
    <source>
        <dbReference type="Proteomes" id="UP000298138"/>
    </source>
</evidence>
<dbReference type="EMBL" id="ML220138">
    <property type="protein sequence ID" value="TGZ78738.1"/>
    <property type="molecule type" value="Genomic_DNA"/>
</dbReference>
<protein>
    <submittedName>
        <fullName evidence="2">Uncharacterized protein</fullName>
    </submittedName>
</protein>
<accession>A0A4S2MSE3</accession>
<feature type="compositionally biased region" description="Acidic residues" evidence="1">
    <location>
        <begin position="34"/>
        <end position="44"/>
    </location>
</feature>
<sequence length="155" mass="17283">MEFRLDSTAPAYIASANVIGRAALTEIEPQMDNYESEGNEDTDMDTTHPLALPASSSSVSMAPPQPLPPWDLQHEHSRPCLPPLSESAQGGFSASKSGRDINWNDVSTDASDTKQRRRRRRSRGRTIRVSSINRPRHENHHRSSEGPFEGFKKNC</sequence>
<organism evidence="2 3">
    <name type="scientific">Ascodesmis nigricans</name>
    <dbReference type="NCBI Taxonomy" id="341454"/>
    <lineage>
        <taxon>Eukaryota</taxon>
        <taxon>Fungi</taxon>
        <taxon>Dikarya</taxon>
        <taxon>Ascomycota</taxon>
        <taxon>Pezizomycotina</taxon>
        <taxon>Pezizomycetes</taxon>
        <taxon>Pezizales</taxon>
        <taxon>Ascodesmidaceae</taxon>
        <taxon>Ascodesmis</taxon>
    </lineage>
</organism>
<feature type="region of interest" description="Disordered" evidence="1">
    <location>
        <begin position="33"/>
        <end position="155"/>
    </location>
</feature>